<name>A0ABD4QXC6_VIBAN</name>
<proteinExistence type="predicted"/>
<dbReference type="Gene3D" id="2.30.30.130">
    <property type="entry name" value="Transposase, Mu, C-terminal"/>
    <property type="match status" value="1"/>
</dbReference>
<evidence type="ECO:0000313" key="2">
    <source>
        <dbReference type="EMBL" id="MBT2919803.1"/>
    </source>
</evidence>
<dbReference type="SUPFAM" id="SSF53098">
    <property type="entry name" value="Ribonuclease H-like"/>
    <property type="match status" value="1"/>
</dbReference>
<sequence length="684" mass="77790">MWFTAKEIMGAPLMPSSDVRTRGNLDRLTANKPEQKRKRQGSKAFEYHIDCLPEETRLYLLRDIAKQQTEQAESSRNTRQVVTPASDELWLEYEEATDHKRENTKKKFELCMRVKAYVEAGISMRKSMARVAEESGEKYSTLVCWFYNKPGLQTNKIPVEDWLPALLDRQGVHGKRVAKLSPEAWSMFQADYLRPEKPTVSECYNRMVKAAERESWEVPSLHTIRSRVNDDIPYELQVYCRGGLFAAKQALVPAQRRTRSGMHAMQRVSGDGHEFRIRCHLEDGTVIRPTVWVFQDVYSSMITGYAIDVSENTEMLGIALFNMVSKFGIPEVFDLDRGSVALSEAMTGRTSRPKATGKGKLEHKKFDNAEIEGAITALGSKVNWTRVEDDNVGRKGNARAKPVERLFHSKGGIGQFERHPAFAGAYAGESATSKPANYGETTVPVELVVELFVEWVADWNSQEGRRSEMARGIHSYQQVFEQSYRQIQVRKPTATQLRLCLHRTRKGVKVHDGGLVELNAGRYSKHLVNRYRSPLLFEYIGQSVHLRFNPYDLTGCVYAYSERGEFIGEIPLYADVAYDDLGEARRQNLYQTEGVNHAAWLKEQMVELTNEDLVQLARSHEKPEPLGGMVPSITQMTAELPRTPEQHQMNTSDFDGLFEKKAVGADFEPAMDLDAFMQQYGKAK</sequence>
<comment type="caution">
    <text evidence="2">The sequence shown here is derived from an EMBL/GenBank/DDBJ whole genome shotgun (WGS) entry which is preliminary data.</text>
</comment>
<evidence type="ECO:0000259" key="1">
    <source>
        <dbReference type="PROSITE" id="PS51702"/>
    </source>
</evidence>
<organism evidence="2 3">
    <name type="scientific">Vibrio anguillarum</name>
    <name type="common">Listonella anguillarum</name>
    <dbReference type="NCBI Taxonomy" id="55601"/>
    <lineage>
        <taxon>Bacteria</taxon>
        <taxon>Pseudomonadati</taxon>
        <taxon>Pseudomonadota</taxon>
        <taxon>Gammaproteobacteria</taxon>
        <taxon>Vibrionales</taxon>
        <taxon>Vibrionaceae</taxon>
        <taxon>Vibrio</taxon>
    </lineage>
</organism>
<dbReference type="SUPFAM" id="SSF46955">
    <property type="entry name" value="Putative DNA-binding domain"/>
    <property type="match status" value="1"/>
</dbReference>
<dbReference type="InterPro" id="IPR004189">
    <property type="entry name" value="Phage_Mu_transposase"/>
</dbReference>
<dbReference type="PROSITE" id="PS51702">
    <property type="entry name" value="HTH_MU"/>
    <property type="match status" value="1"/>
</dbReference>
<dbReference type="RefSeq" id="WP_064626322.1">
    <property type="nucleotide sequence ID" value="NZ_JAHGUI010000060.1"/>
</dbReference>
<dbReference type="AlphaFoldDB" id="A0ABD4QXC6"/>
<dbReference type="Pfam" id="PF09039">
    <property type="entry name" value="HTH_Tnp_Mu_2"/>
    <property type="match status" value="1"/>
</dbReference>
<dbReference type="Pfam" id="PF02914">
    <property type="entry name" value="DDE_2"/>
    <property type="match status" value="1"/>
</dbReference>
<dbReference type="InterPro" id="IPR009057">
    <property type="entry name" value="Homeodomain-like_sf"/>
</dbReference>
<dbReference type="InterPro" id="IPR003314">
    <property type="entry name" value="Mu-type_HTH"/>
</dbReference>
<dbReference type="InterPro" id="IPR009061">
    <property type="entry name" value="DNA-bd_dom_put_sf"/>
</dbReference>
<dbReference type="InterPro" id="IPR036397">
    <property type="entry name" value="RNaseH_sf"/>
</dbReference>
<feature type="domain" description="HTH Mu-type" evidence="1">
    <location>
        <begin position="1"/>
        <end position="68"/>
    </location>
</feature>
<dbReference type="SUPFAM" id="SSF50610">
    <property type="entry name" value="mu transposase, C-terminal domain"/>
    <property type="match status" value="1"/>
</dbReference>
<dbReference type="InterPro" id="IPR036388">
    <property type="entry name" value="WH-like_DNA-bd_sf"/>
</dbReference>
<reference evidence="2 3" key="1">
    <citation type="journal article" date="2017" name="J. Fish Dis.">
        <title>Comparative assessment of Vibrio virulence in marine fish larvae.</title>
        <authorList>
            <person name="Ronneseth A."/>
            <person name="Castillo D."/>
            <person name="D'Alvise P."/>
            <person name="Tonnesen O."/>
            <person name="Haugland G."/>
            <person name="Grotkjaer T."/>
            <person name="Engell-Sorensen K."/>
            <person name="Norremark L."/>
            <person name="Bergh O."/>
            <person name="Wergeland H.I."/>
            <person name="Gram L."/>
        </authorList>
    </citation>
    <scope>NUCLEOTIDE SEQUENCE [LARGE SCALE GENOMIC DNA]</scope>
    <source>
        <strain evidence="2 3">90-11-286</strain>
    </source>
</reference>
<dbReference type="Pfam" id="PF09299">
    <property type="entry name" value="Mu-transpos_C"/>
    <property type="match status" value="1"/>
</dbReference>
<dbReference type="InterPro" id="IPR009004">
    <property type="entry name" value="Transposase_Mu_C"/>
</dbReference>
<gene>
    <name evidence="2" type="ORF">PL14_14070</name>
</gene>
<dbReference type="Proteomes" id="UP000078309">
    <property type="component" value="Unassembled WGS sequence"/>
</dbReference>
<dbReference type="Pfam" id="PF02316">
    <property type="entry name" value="HTH_Tnp_Mu_1"/>
    <property type="match status" value="1"/>
</dbReference>
<dbReference type="InterPro" id="IPR012337">
    <property type="entry name" value="RNaseH-like_sf"/>
</dbReference>
<evidence type="ECO:0000313" key="3">
    <source>
        <dbReference type="Proteomes" id="UP000078309"/>
    </source>
</evidence>
<dbReference type="Gene3D" id="3.30.420.10">
    <property type="entry name" value="Ribonuclease H-like superfamily/Ribonuclease H"/>
    <property type="match status" value="1"/>
</dbReference>
<dbReference type="EMBL" id="JAHGUI010000060">
    <property type="protein sequence ID" value="MBT2919803.1"/>
    <property type="molecule type" value="Genomic_DNA"/>
</dbReference>
<protein>
    <submittedName>
        <fullName evidence="2">Mu transposase C-terminal domain-containing protein</fullName>
    </submittedName>
</protein>
<dbReference type="Gene3D" id="1.10.10.10">
    <property type="entry name" value="Winged helix-like DNA-binding domain superfamily/Winged helix DNA-binding domain"/>
    <property type="match status" value="1"/>
</dbReference>
<dbReference type="InterPro" id="IPR015126">
    <property type="entry name" value="Mu_I-gamma"/>
</dbReference>
<dbReference type="InterPro" id="IPR015378">
    <property type="entry name" value="Transposase-like_Mu_C"/>
</dbReference>
<accession>A0ABD4QXC6</accession>
<dbReference type="Gene3D" id="1.10.10.60">
    <property type="entry name" value="Homeodomain-like"/>
    <property type="match status" value="2"/>
</dbReference>
<dbReference type="SUPFAM" id="SSF46689">
    <property type="entry name" value="Homeodomain-like"/>
    <property type="match status" value="2"/>
</dbReference>